<protein>
    <submittedName>
        <fullName evidence="4">Alcohol dehydrogenase</fullName>
    </submittedName>
</protein>
<sequence length="332" mass="36900">MKSRVIRCYQYGEPKEVLKIESRSLSAPEPGEILVRMKARPINPSDLIPIRGMYAHRTHLPLVPGYEGVGIVEKIGPSVSPSLLGKRVLPLRGEGTWQEIVKSSAIWAIPIPNTLDDESASQLYINPVTAWIICSDVLQLKQGDIIVMNACGSSIGRIFAQLSMIFGFRLIAVTRNNIHTDDLLKLGAWKVIDSSKLPLYEAVMELTNGRGAKTVIDSVGGVYGTELIKCVQKGGVFLSIGLLSGIQIDWAKAKETGVTGKLFLLRHWIQNISYLQWQKTFEHIIELVVQGKLKMQSVAERFELYDFKSAIRATEAPKRRGKVLLTSIDSYI</sequence>
<reference evidence="4 5" key="2">
    <citation type="submission" date="2018-06" db="EMBL/GenBank/DDBJ databases">
        <authorList>
            <person name="Zhirakovskaya E."/>
        </authorList>
    </citation>
    <scope>NUCLEOTIDE SEQUENCE [LARGE SCALE GENOMIC DNA]</scope>
    <source>
        <strain evidence="4 5">FBKL4.011</strain>
    </source>
</reference>
<dbReference type="GO" id="GO:0016651">
    <property type="term" value="F:oxidoreductase activity, acting on NAD(P)H"/>
    <property type="evidence" value="ECO:0007669"/>
    <property type="project" value="TreeGrafter"/>
</dbReference>
<dbReference type="Gene3D" id="3.90.180.10">
    <property type="entry name" value="Medium-chain alcohol dehydrogenases, catalytic domain"/>
    <property type="match status" value="1"/>
</dbReference>
<comment type="caution">
    <text evidence="4">The sequence shown here is derived from an EMBL/GenBank/DDBJ whole genome shotgun (WGS) entry which is preliminary data.</text>
</comment>
<keyword evidence="1" id="KW-0521">NADP</keyword>
<dbReference type="Gene3D" id="3.40.50.720">
    <property type="entry name" value="NAD(P)-binding Rossmann-like Domain"/>
    <property type="match status" value="1"/>
</dbReference>
<dbReference type="AlphaFoldDB" id="A0A364K3Z8"/>
<dbReference type="InterPro" id="IPR020843">
    <property type="entry name" value="ER"/>
</dbReference>
<accession>A0A364K3Z8</accession>
<dbReference type="OrthoDB" id="9787435at2"/>
<dbReference type="InterPro" id="IPR013154">
    <property type="entry name" value="ADH-like_N"/>
</dbReference>
<evidence type="ECO:0000259" key="3">
    <source>
        <dbReference type="SMART" id="SM00829"/>
    </source>
</evidence>
<dbReference type="InterPro" id="IPR036291">
    <property type="entry name" value="NAD(P)-bd_dom_sf"/>
</dbReference>
<dbReference type="SUPFAM" id="SSF51735">
    <property type="entry name" value="NAD(P)-binding Rossmann-fold domains"/>
    <property type="match status" value="1"/>
</dbReference>
<dbReference type="PANTHER" id="PTHR48106:SF2">
    <property type="entry name" value="ZN2+-BINDING DEHYDROGENASE"/>
    <property type="match status" value="1"/>
</dbReference>
<organism evidence="4 5">
    <name type="scientific">Thermoflavimicrobium daqui</name>
    <dbReference type="NCBI Taxonomy" id="2137476"/>
    <lineage>
        <taxon>Bacteria</taxon>
        <taxon>Bacillati</taxon>
        <taxon>Bacillota</taxon>
        <taxon>Bacilli</taxon>
        <taxon>Bacillales</taxon>
        <taxon>Thermoactinomycetaceae</taxon>
        <taxon>Thermoflavimicrobium</taxon>
    </lineage>
</organism>
<dbReference type="RefSeq" id="WP_113659075.1">
    <property type="nucleotide sequence ID" value="NZ_KZ845667.1"/>
</dbReference>
<dbReference type="EMBL" id="QJKK01000005">
    <property type="protein sequence ID" value="RAL24082.1"/>
    <property type="molecule type" value="Genomic_DNA"/>
</dbReference>
<gene>
    <name evidence="4" type="ORF">DL897_10330</name>
</gene>
<dbReference type="Pfam" id="PF00107">
    <property type="entry name" value="ADH_zinc_N"/>
    <property type="match status" value="1"/>
</dbReference>
<keyword evidence="5" id="KW-1185">Reference proteome</keyword>
<evidence type="ECO:0000256" key="1">
    <source>
        <dbReference type="ARBA" id="ARBA00022857"/>
    </source>
</evidence>
<name>A0A364K3Z8_9BACL</name>
<dbReference type="Proteomes" id="UP000251213">
    <property type="component" value="Unassembled WGS sequence"/>
</dbReference>
<dbReference type="Pfam" id="PF08240">
    <property type="entry name" value="ADH_N"/>
    <property type="match status" value="1"/>
</dbReference>
<dbReference type="SMART" id="SM00829">
    <property type="entry name" value="PKS_ER"/>
    <property type="match status" value="1"/>
</dbReference>
<evidence type="ECO:0000256" key="2">
    <source>
        <dbReference type="ARBA" id="ARBA00023002"/>
    </source>
</evidence>
<reference evidence="4 5" key="1">
    <citation type="submission" date="2018-06" db="EMBL/GenBank/DDBJ databases">
        <title>Thermoflavimicrobium daqus sp. nov., a thermophilic microbe isolated from Moutai-flavour Daqu.</title>
        <authorList>
            <person name="Wang X."/>
            <person name="Zhou H."/>
        </authorList>
    </citation>
    <scope>NUCLEOTIDE SEQUENCE [LARGE SCALE GENOMIC DNA]</scope>
    <source>
        <strain evidence="4 5">FBKL4.011</strain>
    </source>
</reference>
<keyword evidence="2" id="KW-0560">Oxidoreductase</keyword>
<dbReference type="PANTHER" id="PTHR48106">
    <property type="entry name" value="QUINONE OXIDOREDUCTASE PIG3-RELATED"/>
    <property type="match status" value="1"/>
</dbReference>
<dbReference type="GO" id="GO:0070402">
    <property type="term" value="F:NADPH binding"/>
    <property type="evidence" value="ECO:0007669"/>
    <property type="project" value="TreeGrafter"/>
</dbReference>
<evidence type="ECO:0000313" key="4">
    <source>
        <dbReference type="EMBL" id="RAL24082.1"/>
    </source>
</evidence>
<dbReference type="SUPFAM" id="SSF50129">
    <property type="entry name" value="GroES-like"/>
    <property type="match status" value="1"/>
</dbReference>
<feature type="domain" description="Enoyl reductase (ER)" evidence="3">
    <location>
        <begin position="16"/>
        <end position="325"/>
    </location>
</feature>
<dbReference type="CDD" id="cd05282">
    <property type="entry name" value="ETR_like"/>
    <property type="match status" value="1"/>
</dbReference>
<dbReference type="InterPro" id="IPR011032">
    <property type="entry name" value="GroES-like_sf"/>
</dbReference>
<proteinExistence type="predicted"/>
<evidence type="ECO:0000313" key="5">
    <source>
        <dbReference type="Proteomes" id="UP000251213"/>
    </source>
</evidence>
<dbReference type="InterPro" id="IPR013149">
    <property type="entry name" value="ADH-like_C"/>
</dbReference>